<dbReference type="Proteomes" id="UP000074119">
    <property type="component" value="Chromosome"/>
</dbReference>
<protein>
    <submittedName>
        <fullName evidence="1">Transcriptional regulator</fullName>
    </submittedName>
</protein>
<gene>
    <name evidence="1" type="ORF">AZF00_05055</name>
</gene>
<dbReference type="KEGG" id="zal:AZF00_05055"/>
<dbReference type="STRING" id="1470434.AZF00_05055"/>
<reference evidence="1 2" key="1">
    <citation type="submission" date="2015-12" db="EMBL/GenBank/DDBJ databases">
        <authorList>
            <person name="Shamseldin A."/>
            <person name="Moawad H."/>
            <person name="Abd El-Rahim W.M."/>
            <person name="Sadowsky M.J."/>
        </authorList>
    </citation>
    <scope>NUCLEOTIDE SEQUENCE [LARGE SCALE GENOMIC DNA]</scope>
    <source>
        <strain evidence="1 2">SM2</strain>
    </source>
</reference>
<dbReference type="EMBL" id="CP014544">
    <property type="protein sequence ID" value="AMO67702.1"/>
    <property type="molecule type" value="Genomic_DNA"/>
</dbReference>
<proteinExistence type="predicted"/>
<accession>A0A127M399</accession>
<dbReference type="InterPro" id="IPR025444">
    <property type="entry name" value="Monooxy_af470"/>
</dbReference>
<dbReference type="AlphaFoldDB" id="A0A127M399"/>
<sequence>MAKIFSERMTADVDGEFVVFLIGLRINKPWKIHKWLPVARAMPKMIKELYRNPDSGLISHEVWFGRTIVMVQYWRSFEHLERYAKNKSSLHLPAWAAFNKKVGSNGDVGIWHETYISRKGMYECVYNNMPKFGLAKVGAHVPAAGKFNAARDRVNASAT</sequence>
<dbReference type="RefSeq" id="WP_008246453.1">
    <property type="nucleotide sequence ID" value="NZ_CP014544.1"/>
</dbReference>
<evidence type="ECO:0000313" key="1">
    <source>
        <dbReference type="EMBL" id="AMO67702.1"/>
    </source>
</evidence>
<organism evidence="1 2">
    <name type="scientific">Zhongshania aliphaticivorans</name>
    <dbReference type="NCBI Taxonomy" id="1470434"/>
    <lineage>
        <taxon>Bacteria</taxon>
        <taxon>Pseudomonadati</taxon>
        <taxon>Pseudomonadota</taxon>
        <taxon>Gammaproteobacteria</taxon>
        <taxon>Cellvibrionales</taxon>
        <taxon>Spongiibacteraceae</taxon>
        <taxon>Zhongshania</taxon>
    </lineage>
</organism>
<evidence type="ECO:0000313" key="2">
    <source>
        <dbReference type="Proteomes" id="UP000074119"/>
    </source>
</evidence>
<name>A0A127M399_9GAMM</name>
<dbReference type="Pfam" id="PF13826">
    <property type="entry name" value="Monooxy_af470-like"/>
    <property type="match status" value="1"/>
</dbReference>